<dbReference type="PANTHER" id="PTHR39419">
    <property type="entry name" value="SLL0814 PROTEIN"/>
    <property type="match status" value="1"/>
</dbReference>
<dbReference type="EMBL" id="CP048222">
    <property type="protein sequence ID" value="QHT67466.1"/>
    <property type="molecule type" value="Genomic_DNA"/>
</dbReference>
<proteinExistence type="predicted"/>
<dbReference type="InterPro" id="IPR007354">
    <property type="entry name" value="CruF-like"/>
</dbReference>
<evidence type="ECO:0000313" key="2">
    <source>
        <dbReference type="EMBL" id="QHT67466.1"/>
    </source>
</evidence>
<feature type="transmembrane region" description="Helical" evidence="1">
    <location>
        <begin position="61"/>
        <end position="87"/>
    </location>
</feature>
<dbReference type="Pfam" id="PF04240">
    <property type="entry name" value="Caroten_synth"/>
    <property type="match status" value="1"/>
</dbReference>
<protein>
    <submittedName>
        <fullName evidence="2">Carotenoid biosynthesis protein</fullName>
    </submittedName>
</protein>
<feature type="transmembrane region" description="Helical" evidence="1">
    <location>
        <begin position="193"/>
        <end position="211"/>
    </location>
</feature>
<dbReference type="PANTHER" id="PTHR39419:SF1">
    <property type="entry name" value="SLL0814 PROTEIN"/>
    <property type="match status" value="1"/>
</dbReference>
<name>A0A6C0GHF3_9BACT</name>
<keyword evidence="3" id="KW-1185">Reference proteome</keyword>
<evidence type="ECO:0000313" key="3">
    <source>
        <dbReference type="Proteomes" id="UP000480178"/>
    </source>
</evidence>
<dbReference type="AlphaFoldDB" id="A0A6C0GHF3"/>
<gene>
    <name evidence="2" type="ORF">GXP67_12920</name>
</gene>
<accession>A0A6C0GHF3</accession>
<feature type="transmembrane region" description="Helical" evidence="1">
    <location>
        <begin position="167"/>
        <end position="187"/>
    </location>
</feature>
<dbReference type="Proteomes" id="UP000480178">
    <property type="component" value="Chromosome"/>
</dbReference>
<feature type="transmembrane region" description="Helical" evidence="1">
    <location>
        <begin position="6"/>
        <end position="26"/>
    </location>
</feature>
<feature type="transmembrane region" description="Helical" evidence="1">
    <location>
        <begin position="38"/>
        <end position="55"/>
    </location>
</feature>
<keyword evidence="1" id="KW-1133">Transmembrane helix</keyword>
<dbReference type="KEGG" id="rhoz:GXP67_12920"/>
<evidence type="ECO:0000256" key="1">
    <source>
        <dbReference type="SAM" id="Phobius"/>
    </source>
</evidence>
<reference evidence="2 3" key="1">
    <citation type="submission" date="2020-01" db="EMBL/GenBank/DDBJ databases">
        <authorList>
            <person name="Kim M.K."/>
        </authorList>
    </citation>
    <scope>NUCLEOTIDE SEQUENCE [LARGE SCALE GENOMIC DNA]</scope>
    <source>
        <strain evidence="2 3">172606-1</strain>
    </source>
</reference>
<keyword evidence="1" id="KW-0812">Transmembrane</keyword>
<sequence length="212" mass="24330">MERKTYFYKIALALLIAMHIAGIIGLQHPLSRPLFQQLIAFNLLVTAAIVFYFHTDFNRNFIVFSIITFLAGFFIEVIGVATGHVFGVYTYGATLGLKWLNVPLLIGLNWLVLIYCTNIITNKLPFPWWVKALLGACLMVGLDFFIEPMAIQYDMWAWQDNKVPFQNYIGWFIASLVLSALFHIFSFSKKNTIAMLVYAIQLLFFMALALFF</sequence>
<keyword evidence="1" id="KW-0472">Membrane</keyword>
<feature type="transmembrane region" description="Helical" evidence="1">
    <location>
        <begin position="126"/>
        <end position="146"/>
    </location>
</feature>
<organism evidence="2 3">
    <name type="scientific">Rhodocytophaga rosea</name>
    <dbReference type="NCBI Taxonomy" id="2704465"/>
    <lineage>
        <taxon>Bacteria</taxon>
        <taxon>Pseudomonadati</taxon>
        <taxon>Bacteroidota</taxon>
        <taxon>Cytophagia</taxon>
        <taxon>Cytophagales</taxon>
        <taxon>Rhodocytophagaceae</taxon>
        <taxon>Rhodocytophaga</taxon>
    </lineage>
</organism>
<feature type="transmembrane region" description="Helical" evidence="1">
    <location>
        <begin position="99"/>
        <end position="120"/>
    </location>
</feature>
<dbReference type="RefSeq" id="WP_162443495.1">
    <property type="nucleotide sequence ID" value="NZ_CP048222.1"/>
</dbReference>